<accession>A0A9W6S5F9</accession>
<gene>
    <name evidence="3" type="ORF">Airi02_053480</name>
</gene>
<dbReference type="PROSITE" id="PS51318">
    <property type="entry name" value="TAT"/>
    <property type="match status" value="1"/>
</dbReference>
<dbReference type="InterPro" id="IPR006311">
    <property type="entry name" value="TAT_signal"/>
</dbReference>
<proteinExistence type="predicted"/>
<comment type="caution">
    <text evidence="3">The sequence shown here is derived from an EMBL/GenBank/DDBJ whole genome shotgun (WGS) entry which is preliminary data.</text>
</comment>
<sequence>MTSSRRDFLRTAAVLAGAVPLAAACSTTDPGKERSGGGTLERAKQQGYIQVGFANESPYGFTDKSGKLTGEAPELARVVFKELGIKDVRGVQVDFGGLIGGLQARRFDTIAAGMFITPERCAQVAFADPDYVATTAFLVPKGNPKGIKRFEDAAKQNIKVGVLTGAVEEGYATKLGVKKGNIKTFADQPSAYEGLKAGRIDAIALTRISLADTLSKHPGAPYELTEAFVPLIDGKEQFGAGGFAFRKADTDLLNAFNGKLAELKQNNRLLPIIQPFGFTQAELPGSHTAAELCKG</sequence>
<dbReference type="Proteomes" id="UP001165074">
    <property type="component" value="Unassembled WGS sequence"/>
</dbReference>
<dbReference type="PROSITE" id="PS51257">
    <property type="entry name" value="PROKAR_LIPOPROTEIN"/>
    <property type="match status" value="1"/>
</dbReference>
<dbReference type="Gene3D" id="3.40.190.10">
    <property type="entry name" value="Periplasmic binding protein-like II"/>
    <property type="match status" value="2"/>
</dbReference>
<dbReference type="SMART" id="SM00062">
    <property type="entry name" value="PBPb"/>
    <property type="match status" value="1"/>
</dbReference>
<dbReference type="InterPro" id="IPR001638">
    <property type="entry name" value="Solute-binding_3/MltF_N"/>
</dbReference>
<protein>
    <submittedName>
        <fullName evidence="3">Ectoine/hydroxyectoine ABC transporter substrate-binding protein EhuB</fullName>
    </submittedName>
</protein>
<dbReference type="RefSeq" id="WP_285576475.1">
    <property type="nucleotide sequence ID" value="NZ_BSTK01000008.1"/>
</dbReference>
<organism evidence="3 4">
    <name type="scientific">Actinoallomurus iriomotensis</name>
    <dbReference type="NCBI Taxonomy" id="478107"/>
    <lineage>
        <taxon>Bacteria</taxon>
        <taxon>Bacillati</taxon>
        <taxon>Actinomycetota</taxon>
        <taxon>Actinomycetes</taxon>
        <taxon>Streptosporangiales</taxon>
        <taxon>Thermomonosporaceae</taxon>
        <taxon>Actinoallomurus</taxon>
    </lineage>
</organism>
<dbReference type="Pfam" id="PF00497">
    <property type="entry name" value="SBP_bac_3"/>
    <property type="match status" value="1"/>
</dbReference>
<dbReference type="GO" id="GO:0033294">
    <property type="term" value="F:ectoine binding"/>
    <property type="evidence" value="ECO:0007669"/>
    <property type="project" value="InterPro"/>
</dbReference>
<dbReference type="EMBL" id="BSTK01000008">
    <property type="protein sequence ID" value="GLY87419.1"/>
    <property type="molecule type" value="Genomic_DNA"/>
</dbReference>
<dbReference type="SUPFAM" id="SSF53850">
    <property type="entry name" value="Periplasmic binding protein-like II"/>
    <property type="match status" value="1"/>
</dbReference>
<evidence type="ECO:0000259" key="2">
    <source>
        <dbReference type="SMART" id="SM00062"/>
    </source>
</evidence>
<evidence type="ECO:0000313" key="3">
    <source>
        <dbReference type="EMBL" id="GLY87419.1"/>
    </source>
</evidence>
<dbReference type="GO" id="GO:0051470">
    <property type="term" value="P:ectoine transmembrane transport"/>
    <property type="evidence" value="ECO:0007669"/>
    <property type="project" value="InterPro"/>
</dbReference>
<dbReference type="InterPro" id="IPR019546">
    <property type="entry name" value="TAT_signal_bac_arc"/>
</dbReference>
<dbReference type="PANTHER" id="PTHR35936">
    <property type="entry name" value="MEMBRANE-BOUND LYTIC MUREIN TRANSGLYCOSYLASE F"/>
    <property type="match status" value="1"/>
</dbReference>
<reference evidence="3" key="1">
    <citation type="submission" date="2023-03" db="EMBL/GenBank/DDBJ databases">
        <title>Actinoallomurus iriomotensis NBRC 103684.</title>
        <authorList>
            <person name="Ichikawa N."/>
            <person name="Sato H."/>
            <person name="Tonouchi N."/>
        </authorList>
    </citation>
    <scope>NUCLEOTIDE SEQUENCE</scope>
    <source>
        <strain evidence="3">NBRC 103684</strain>
    </source>
</reference>
<dbReference type="InterPro" id="IPR014337">
    <property type="entry name" value="Ectoine_EhuB"/>
</dbReference>
<feature type="domain" description="Solute-binding protein family 3/N-terminal" evidence="2">
    <location>
        <begin position="48"/>
        <end position="280"/>
    </location>
</feature>
<name>A0A9W6S5F9_9ACTN</name>
<dbReference type="AlphaFoldDB" id="A0A9W6S5F9"/>
<dbReference type="CDD" id="cd01002">
    <property type="entry name" value="PBP2_Ehub_like"/>
    <property type="match status" value="1"/>
</dbReference>
<evidence type="ECO:0000256" key="1">
    <source>
        <dbReference type="ARBA" id="ARBA00022729"/>
    </source>
</evidence>
<keyword evidence="4" id="KW-1185">Reference proteome</keyword>
<dbReference type="NCBIfam" id="TIGR02995">
    <property type="entry name" value="ectoine_ehuB"/>
    <property type="match status" value="1"/>
</dbReference>
<dbReference type="PANTHER" id="PTHR35936:SF17">
    <property type="entry name" value="ARGININE-BINDING EXTRACELLULAR PROTEIN ARTP"/>
    <property type="match status" value="1"/>
</dbReference>
<keyword evidence="1" id="KW-0732">Signal</keyword>
<dbReference type="NCBIfam" id="TIGR01409">
    <property type="entry name" value="TAT_signal_seq"/>
    <property type="match status" value="1"/>
</dbReference>
<evidence type="ECO:0000313" key="4">
    <source>
        <dbReference type="Proteomes" id="UP001165074"/>
    </source>
</evidence>